<organism evidence="1">
    <name type="scientific">viral metagenome</name>
    <dbReference type="NCBI Taxonomy" id="1070528"/>
    <lineage>
        <taxon>unclassified sequences</taxon>
        <taxon>metagenomes</taxon>
        <taxon>organismal metagenomes</taxon>
    </lineage>
</organism>
<evidence type="ECO:0000313" key="2">
    <source>
        <dbReference type="EMBL" id="QJA80290.1"/>
    </source>
</evidence>
<sequence>MPAGTVSLVERYQRLHQIKDLLDEGKEPQDIANELEIPVITVKRNIKYLSELNISDLTPEKIGAKRAEIELELIGAAEEAKKLFDDAKLEIDSITTRRFFVSWLEAIKLRMQLYGLDNYKIENLTQINQFNQYREPDRISSSIKEKIANAIIDGHENRKKV</sequence>
<dbReference type="AlphaFoldDB" id="A0A6H1ZSU6"/>
<gene>
    <name evidence="2" type="ORF">MM415A00749_0018</name>
    <name evidence="1" type="ORF">TM448A01809_0005</name>
    <name evidence="3" type="ORF">TM448B00837_0019</name>
</gene>
<dbReference type="EMBL" id="MT144663">
    <property type="protein sequence ID" value="QJH96817.1"/>
    <property type="molecule type" value="Genomic_DNA"/>
</dbReference>
<accession>A0A6H1ZSU6</accession>
<proteinExistence type="predicted"/>
<protein>
    <submittedName>
        <fullName evidence="1">Uncharacterized protein</fullName>
    </submittedName>
</protein>
<evidence type="ECO:0000313" key="3">
    <source>
        <dbReference type="EMBL" id="QJH96817.1"/>
    </source>
</evidence>
<reference evidence="1" key="1">
    <citation type="submission" date="2020-03" db="EMBL/GenBank/DDBJ databases">
        <title>The deep terrestrial virosphere.</title>
        <authorList>
            <person name="Holmfeldt K."/>
            <person name="Nilsson E."/>
            <person name="Simone D."/>
            <person name="Lopez-Fernandez M."/>
            <person name="Wu X."/>
            <person name="de Brujin I."/>
            <person name="Lundin D."/>
            <person name="Andersson A."/>
            <person name="Bertilsson S."/>
            <person name="Dopson M."/>
        </authorList>
    </citation>
    <scope>NUCLEOTIDE SEQUENCE</scope>
    <source>
        <strain evidence="2">MM415A00749</strain>
        <strain evidence="1">TM448A01809</strain>
        <strain evidence="3">TM448B00837</strain>
    </source>
</reference>
<dbReference type="EMBL" id="MT142415">
    <property type="protein sequence ID" value="QJA80290.1"/>
    <property type="molecule type" value="Genomic_DNA"/>
</dbReference>
<name>A0A6H1ZSU6_9ZZZZ</name>
<evidence type="ECO:0000313" key="1">
    <source>
        <dbReference type="EMBL" id="QJA50532.1"/>
    </source>
</evidence>
<dbReference type="EMBL" id="MT144201">
    <property type="protein sequence ID" value="QJA50532.1"/>
    <property type="molecule type" value="Genomic_DNA"/>
</dbReference>